<dbReference type="EMBL" id="DS178268">
    <property type="protein sequence ID" value="EFP77600.2"/>
    <property type="molecule type" value="Genomic_DNA"/>
</dbReference>
<feature type="disulfide bond" evidence="6">
    <location>
        <begin position="587"/>
        <end position="616"/>
    </location>
</feature>
<evidence type="ECO:0000256" key="9">
    <source>
        <dbReference type="SAM" id="Phobius"/>
    </source>
</evidence>
<dbReference type="InterPro" id="IPR001382">
    <property type="entry name" value="Glyco_hydro_47"/>
</dbReference>
<keyword evidence="5 6" id="KW-1015">Disulfide bond</keyword>
<keyword evidence="4 7" id="KW-0378">Hydrolase</keyword>
<dbReference type="GO" id="GO:0005783">
    <property type="term" value="C:endoplasmic reticulum"/>
    <property type="evidence" value="ECO:0000318"/>
    <property type="project" value="GO_Central"/>
</dbReference>
<dbReference type="RefSeq" id="XP_003322019.2">
    <property type="nucleotide sequence ID" value="XM_003321971.2"/>
</dbReference>
<keyword evidence="11" id="KW-1185">Reference proteome</keyword>
<dbReference type="GO" id="GO:0005975">
    <property type="term" value="P:carbohydrate metabolic process"/>
    <property type="evidence" value="ECO:0007669"/>
    <property type="project" value="InterPro"/>
</dbReference>
<sequence length="836" mass="91950">MECVLGDVYALPAPIARLCTFLDPANTPRRSKVGAKSHPAYVCDSCARDVSIPLATRGKKELKSLTQMDEPRPRPSKSIAIAQAASLCIATLAFYLLLCILLSYSVLDLISPHPQVNGLHGNWGKESSVSSDSANGRTGAESPITGGPFISHFKQAGAIPDSRQPWDPRTPSGARVLTLLSAQRFPSPSPSSNSTAGRPGMNPPATPQWPPAKFIQSKPKTLQTPIPLDQLSGLAHLQTIPGQWNPNSQDFQMSPLPSIQSRTFLENNSWDTVELKNKNIQRREWIIRAFSHSWEGYKKTAWGFDQTRPLSGRGQNAFSGWGANIIDNLDTLLMMNMTLEYNYARTHVRALDWSSPSFARPVYNISTGEIKNSYANINVLESGARYLGALLSAYDLSGDKLMLSKADELAQWLLPAFNTKTGVPVANYDLGTNPNEGSSGETYLSEASSLLLEFTRLAQITGKAQYFNAVDRAARYLQGQSWNSTSRLGNLLPQKIRPDQPTQIMGFYTLDAKSSGYYENLVKEALLLRGNSKGYQEAYSHSVDSIFQYLAENIKIDNQGTQLSIIGEAYSVPGKAGYIPKINQQSCSAGAMIGLGARLLQKDMPLNFAQNQTDACLWVHETSPAGLGPDEITIINYEGSGHEVNSTPMNEISNPSHLNRPNTIESIFYMWRLTGNREWQERGWRLFSKWAEASITDFGFAEIGDVTDDITDDSNKYDGYTGTLSTESLKYFFLLFSDPETISLDEYVFNVASHPLKIPGSKNSQVTNWQDPQDSQVAFLNPPMANVLASKYKGQQKPSSVDPQGSGTNIQQWSRTVTDDPKSPVSESVTRSGSGS</sequence>
<dbReference type="GeneID" id="10538808"/>
<dbReference type="GO" id="GO:0036503">
    <property type="term" value="P:ERAD pathway"/>
    <property type="evidence" value="ECO:0000318"/>
    <property type="project" value="GO_Central"/>
</dbReference>
<evidence type="ECO:0000256" key="2">
    <source>
        <dbReference type="ARBA" id="ARBA00004922"/>
    </source>
</evidence>
<dbReference type="PANTHER" id="PTHR11742">
    <property type="entry name" value="MANNOSYL-OLIGOSACCHARIDE ALPHA-1,2-MANNOSIDASE-RELATED"/>
    <property type="match status" value="1"/>
</dbReference>
<feature type="region of interest" description="Disordered" evidence="8">
    <location>
        <begin position="125"/>
        <end position="147"/>
    </location>
</feature>
<dbReference type="GO" id="GO:0005509">
    <property type="term" value="F:calcium ion binding"/>
    <property type="evidence" value="ECO:0007669"/>
    <property type="project" value="InterPro"/>
</dbReference>
<keyword evidence="7" id="KW-0326">Glycosidase</keyword>
<dbReference type="GO" id="GO:0004571">
    <property type="term" value="F:mannosyl-oligosaccharide 1,2-alpha-mannosidase activity"/>
    <property type="evidence" value="ECO:0000318"/>
    <property type="project" value="GO_Central"/>
</dbReference>
<reference key="1">
    <citation type="submission" date="2007-01" db="EMBL/GenBank/DDBJ databases">
        <title>The Genome Sequence of Puccinia graminis f. sp. tritici Strain CRL 75-36-700-3.</title>
        <authorList>
            <consortium name="The Broad Institute Genome Sequencing Platform"/>
            <person name="Birren B."/>
            <person name="Lander E."/>
            <person name="Galagan J."/>
            <person name="Nusbaum C."/>
            <person name="Devon K."/>
            <person name="Cuomo C."/>
            <person name="Jaffe D."/>
            <person name="Butler J."/>
            <person name="Alvarez P."/>
            <person name="Gnerre S."/>
            <person name="Grabherr M."/>
            <person name="Mauceli E."/>
            <person name="Brockman W."/>
            <person name="Young S."/>
            <person name="LaButti K."/>
            <person name="Sykes S."/>
            <person name="DeCaprio D."/>
            <person name="Crawford M."/>
            <person name="Koehrsen M."/>
            <person name="Engels R."/>
            <person name="Montgomery P."/>
            <person name="Pearson M."/>
            <person name="Howarth C."/>
            <person name="Larson L."/>
            <person name="White J."/>
            <person name="Zeng Q."/>
            <person name="Kodira C."/>
            <person name="Yandava C."/>
            <person name="Alvarado L."/>
            <person name="O'Leary S."/>
            <person name="Szabo L."/>
            <person name="Dean R."/>
            <person name="Schein J."/>
        </authorList>
    </citation>
    <scope>NUCLEOTIDE SEQUENCE</scope>
    <source>
        <strain>CRL 75-36-700-3</strain>
    </source>
</reference>
<evidence type="ECO:0000256" key="4">
    <source>
        <dbReference type="ARBA" id="ARBA00022801"/>
    </source>
</evidence>
<feature type="compositionally biased region" description="Polar residues" evidence="8">
    <location>
        <begin position="796"/>
        <end position="816"/>
    </location>
</feature>
<dbReference type="Gene3D" id="1.50.10.10">
    <property type="match status" value="1"/>
</dbReference>
<dbReference type="InterPro" id="IPR036026">
    <property type="entry name" value="Seven-hairpin_glycosidases"/>
</dbReference>
<name>E3JZX5_PUCGT</name>
<dbReference type="InterPro" id="IPR050749">
    <property type="entry name" value="Glycosyl_Hydrolase_47"/>
</dbReference>
<feature type="region of interest" description="Disordered" evidence="8">
    <location>
        <begin position="790"/>
        <end position="836"/>
    </location>
</feature>
<dbReference type="Pfam" id="PF01532">
    <property type="entry name" value="Glyco_hydro_47"/>
    <property type="match status" value="1"/>
</dbReference>
<comment type="pathway">
    <text evidence="2">Protein modification; protein glycosylation.</text>
</comment>
<dbReference type="PRINTS" id="PR00747">
    <property type="entry name" value="GLYHDRLASE47"/>
</dbReference>
<dbReference type="AlphaFoldDB" id="E3JZX5"/>
<feature type="compositionally biased region" description="Pro residues" evidence="8">
    <location>
        <begin position="201"/>
        <end position="210"/>
    </location>
</feature>
<accession>E3JZX5</accession>
<dbReference type="EC" id="3.2.1.-" evidence="7"/>
<dbReference type="OrthoDB" id="8118055at2759"/>
<evidence type="ECO:0000256" key="8">
    <source>
        <dbReference type="SAM" id="MobiDB-lite"/>
    </source>
</evidence>
<dbReference type="HOGENOM" id="CLU_013086_0_0_1"/>
<comment type="cofactor">
    <cofactor evidence="1">
        <name>Ca(2+)</name>
        <dbReference type="ChEBI" id="CHEBI:29108"/>
    </cofactor>
</comment>
<feature type="transmembrane region" description="Helical" evidence="9">
    <location>
        <begin position="84"/>
        <end position="107"/>
    </location>
</feature>
<dbReference type="PANTHER" id="PTHR11742:SF103">
    <property type="entry name" value="ENDOPLASMIC RETICULUM MANNOSIDASE MNL2-RELATED"/>
    <property type="match status" value="1"/>
</dbReference>
<keyword evidence="9" id="KW-0472">Membrane</keyword>
<dbReference type="SUPFAM" id="SSF48225">
    <property type="entry name" value="Seven-hairpin glycosidases"/>
    <property type="match status" value="1"/>
</dbReference>
<evidence type="ECO:0000256" key="3">
    <source>
        <dbReference type="ARBA" id="ARBA00007658"/>
    </source>
</evidence>
<evidence type="ECO:0000256" key="7">
    <source>
        <dbReference type="RuleBase" id="RU361193"/>
    </source>
</evidence>
<feature type="compositionally biased region" description="Polar residues" evidence="8">
    <location>
        <begin position="825"/>
        <end position="836"/>
    </location>
</feature>
<dbReference type="Proteomes" id="UP000008783">
    <property type="component" value="Unassembled WGS sequence"/>
</dbReference>
<proteinExistence type="inferred from homology"/>
<feature type="compositionally biased region" description="Polar residues" evidence="8">
    <location>
        <begin position="125"/>
        <end position="136"/>
    </location>
</feature>
<keyword evidence="9" id="KW-1133">Transmembrane helix</keyword>
<evidence type="ECO:0000313" key="10">
    <source>
        <dbReference type="EMBL" id="EFP77600.2"/>
    </source>
</evidence>
<dbReference type="InterPro" id="IPR012341">
    <property type="entry name" value="6hp_glycosidase-like_sf"/>
</dbReference>
<evidence type="ECO:0000313" key="11">
    <source>
        <dbReference type="Proteomes" id="UP000008783"/>
    </source>
</evidence>
<feature type="region of interest" description="Disordered" evidence="8">
    <location>
        <begin position="183"/>
        <end position="213"/>
    </location>
</feature>
<dbReference type="GO" id="GO:0016020">
    <property type="term" value="C:membrane"/>
    <property type="evidence" value="ECO:0000318"/>
    <property type="project" value="GO_Central"/>
</dbReference>
<feature type="compositionally biased region" description="Polar residues" evidence="8">
    <location>
        <begin position="183"/>
        <end position="196"/>
    </location>
</feature>
<comment type="similarity">
    <text evidence="3 7">Belongs to the glycosyl hydrolase 47 family.</text>
</comment>
<dbReference type="KEGG" id="pgr:PGTG_03556"/>
<keyword evidence="9" id="KW-0812">Transmembrane</keyword>
<dbReference type="VEuPathDB" id="FungiDB:PGTG_03556"/>
<dbReference type="InParanoid" id="E3JZX5"/>
<organism evidence="10 11">
    <name type="scientific">Puccinia graminis f. sp. tritici (strain CRL 75-36-700-3 / race SCCL)</name>
    <name type="common">Black stem rust fungus</name>
    <dbReference type="NCBI Taxonomy" id="418459"/>
    <lineage>
        <taxon>Eukaryota</taxon>
        <taxon>Fungi</taxon>
        <taxon>Dikarya</taxon>
        <taxon>Basidiomycota</taxon>
        <taxon>Pucciniomycotina</taxon>
        <taxon>Pucciniomycetes</taxon>
        <taxon>Pucciniales</taxon>
        <taxon>Pucciniaceae</taxon>
        <taxon>Puccinia</taxon>
    </lineage>
</organism>
<dbReference type="eggNOG" id="KOG2431">
    <property type="taxonomic scope" value="Eukaryota"/>
</dbReference>
<protein>
    <recommendedName>
        <fullName evidence="7">alpha-1,2-Mannosidase</fullName>
        <ecNumber evidence="7">3.2.1.-</ecNumber>
    </recommendedName>
</protein>
<gene>
    <name evidence="10" type="ORF">PGTG_03556</name>
</gene>
<evidence type="ECO:0000256" key="6">
    <source>
        <dbReference type="PIRSR" id="PIRSR601382-3"/>
    </source>
</evidence>
<evidence type="ECO:0000256" key="5">
    <source>
        <dbReference type="ARBA" id="ARBA00023157"/>
    </source>
</evidence>
<reference evidence="11" key="2">
    <citation type="journal article" date="2011" name="Proc. Natl. Acad. Sci. U.S.A.">
        <title>Obligate biotrophy features unraveled by the genomic analysis of rust fungi.</title>
        <authorList>
            <person name="Duplessis S."/>
            <person name="Cuomo C.A."/>
            <person name="Lin Y.-C."/>
            <person name="Aerts A."/>
            <person name="Tisserant E."/>
            <person name="Veneault-Fourrey C."/>
            <person name="Joly D.L."/>
            <person name="Hacquard S."/>
            <person name="Amselem J."/>
            <person name="Cantarel B.L."/>
            <person name="Chiu R."/>
            <person name="Coutinho P.M."/>
            <person name="Feau N."/>
            <person name="Field M."/>
            <person name="Frey P."/>
            <person name="Gelhaye E."/>
            <person name="Goldberg J."/>
            <person name="Grabherr M.G."/>
            <person name="Kodira C.D."/>
            <person name="Kohler A."/>
            <person name="Kuees U."/>
            <person name="Lindquist E.A."/>
            <person name="Lucas S.M."/>
            <person name="Mago R."/>
            <person name="Mauceli E."/>
            <person name="Morin E."/>
            <person name="Murat C."/>
            <person name="Pangilinan J.L."/>
            <person name="Park R."/>
            <person name="Pearson M."/>
            <person name="Quesneville H."/>
            <person name="Rouhier N."/>
            <person name="Sakthikumar S."/>
            <person name="Salamov A.A."/>
            <person name="Schmutz J."/>
            <person name="Selles B."/>
            <person name="Shapiro H."/>
            <person name="Tanguay P."/>
            <person name="Tuskan G.A."/>
            <person name="Henrissat B."/>
            <person name="Van de Peer Y."/>
            <person name="Rouze P."/>
            <person name="Ellis J.G."/>
            <person name="Dodds P.N."/>
            <person name="Schein J.E."/>
            <person name="Zhong S."/>
            <person name="Hamelin R.C."/>
            <person name="Grigoriev I.V."/>
            <person name="Szabo L.J."/>
            <person name="Martin F."/>
        </authorList>
    </citation>
    <scope>NUCLEOTIDE SEQUENCE [LARGE SCALE GENOMIC DNA]</scope>
    <source>
        <strain evidence="11">CRL 75-36-700-3 / race SCCL</strain>
    </source>
</reference>
<evidence type="ECO:0000256" key="1">
    <source>
        <dbReference type="ARBA" id="ARBA00001913"/>
    </source>
</evidence>